<evidence type="ECO:0000313" key="2">
    <source>
        <dbReference type="EnsemblPlants" id="LPERR05G15580.1"/>
    </source>
</evidence>
<feature type="region of interest" description="Disordered" evidence="1">
    <location>
        <begin position="28"/>
        <end position="85"/>
    </location>
</feature>
<name>A0A0D9WHH9_9ORYZ</name>
<accession>A0A0D9WHH9</accession>
<evidence type="ECO:0000256" key="1">
    <source>
        <dbReference type="SAM" id="MobiDB-lite"/>
    </source>
</evidence>
<keyword evidence="3" id="KW-1185">Reference proteome</keyword>
<reference evidence="2" key="3">
    <citation type="submission" date="2015-04" db="UniProtKB">
        <authorList>
            <consortium name="EnsemblPlants"/>
        </authorList>
    </citation>
    <scope>IDENTIFICATION</scope>
</reference>
<dbReference type="AlphaFoldDB" id="A0A0D9WHH9"/>
<dbReference type="Proteomes" id="UP000032180">
    <property type="component" value="Chromosome 5"/>
</dbReference>
<feature type="compositionally biased region" description="Acidic residues" evidence="1">
    <location>
        <begin position="30"/>
        <end position="56"/>
    </location>
</feature>
<sequence length="116" mass="13256">MAFEKHGPVPVPFDSSYIRRYFDKFKTRAEEDEDEDEVDDVDEDDSESEDEDDEKSEDEKEKGNKVVLGDEKEPIGTVKRPPQEAPIEGEAICKVPRAVPPQVFEDWPLFQPFGPA</sequence>
<dbReference type="Gramene" id="LPERR05G15580.1">
    <property type="protein sequence ID" value="LPERR05G15580.1"/>
    <property type="gene ID" value="LPERR05G15580"/>
</dbReference>
<reference evidence="2 3" key="1">
    <citation type="submission" date="2012-08" db="EMBL/GenBank/DDBJ databases">
        <title>Oryza genome evolution.</title>
        <authorList>
            <person name="Wing R.A."/>
        </authorList>
    </citation>
    <scope>NUCLEOTIDE SEQUENCE</scope>
</reference>
<protein>
    <submittedName>
        <fullName evidence="2">Uncharacterized protein</fullName>
    </submittedName>
</protein>
<feature type="compositionally biased region" description="Basic and acidic residues" evidence="1">
    <location>
        <begin position="57"/>
        <end position="74"/>
    </location>
</feature>
<proteinExistence type="predicted"/>
<dbReference type="EnsemblPlants" id="LPERR05G15580.1">
    <property type="protein sequence ID" value="LPERR05G15580.1"/>
    <property type="gene ID" value="LPERR05G15580"/>
</dbReference>
<reference evidence="3" key="2">
    <citation type="submission" date="2013-12" db="EMBL/GenBank/DDBJ databases">
        <authorList>
            <person name="Yu Y."/>
            <person name="Lee S."/>
            <person name="de Baynast K."/>
            <person name="Wissotski M."/>
            <person name="Liu L."/>
            <person name="Talag J."/>
            <person name="Goicoechea J."/>
            <person name="Angelova A."/>
            <person name="Jetty R."/>
            <person name="Kudrna D."/>
            <person name="Golser W."/>
            <person name="Rivera L."/>
            <person name="Zhang J."/>
            <person name="Wing R."/>
        </authorList>
    </citation>
    <scope>NUCLEOTIDE SEQUENCE</scope>
</reference>
<evidence type="ECO:0000313" key="3">
    <source>
        <dbReference type="Proteomes" id="UP000032180"/>
    </source>
</evidence>
<organism evidence="2 3">
    <name type="scientific">Leersia perrieri</name>
    <dbReference type="NCBI Taxonomy" id="77586"/>
    <lineage>
        <taxon>Eukaryota</taxon>
        <taxon>Viridiplantae</taxon>
        <taxon>Streptophyta</taxon>
        <taxon>Embryophyta</taxon>
        <taxon>Tracheophyta</taxon>
        <taxon>Spermatophyta</taxon>
        <taxon>Magnoliopsida</taxon>
        <taxon>Liliopsida</taxon>
        <taxon>Poales</taxon>
        <taxon>Poaceae</taxon>
        <taxon>BOP clade</taxon>
        <taxon>Oryzoideae</taxon>
        <taxon>Oryzeae</taxon>
        <taxon>Oryzinae</taxon>
        <taxon>Leersia</taxon>
    </lineage>
</organism>
<dbReference type="HOGENOM" id="CLU_2100405_0_0_1"/>